<gene>
    <name evidence="1" type="ORF">MUN82_12840</name>
</gene>
<evidence type="ECO:0008006" key="3">
    <source>
        <dbReference type="Google" id="ProtNLM"/>
    </source>
</evidence>
<proteinExistence type="predicted"/>
<dbReference type="Proteomes" id="UP000829925">
    <property type="component" value="Chromosome"/>
</dbReference>
<reference evidence="1 2" key="1">
    <citation type="submission" date="2022-04" db="EMBL/GenBank/DDBJ databases">
        <title>Hymenobacter sp. isolated from the air.</title>
        <authorList>
            <person name="Won M."/>
            <person name="Lee C.-M."/>
            <person name="Woen H.-Y."/>
            <person name="Kwon S.-W."/>
        </authorList>
    </citation>
    <scope>NUCLEOTIDE SEQUENCE [LARGE SCALE GENOMIC DNA]</scope>
    <source>
        <strain evidence="2">5413 J-13</strain>
    </source>
</reference>
<dbReference type="PROSITE" id="PS51257">
    <property type="entry name" value="PROKAR_LIPOPROTEIN"/>
    <property type="match status" value="1"/>
</dbReference>
<sequence length="178" mass="20003">MRIITVLVSLLFLAACSSEDKVSRIPDDKIITQNDFESAAGWNIDPDILYHGNAHSGHYAIKVDKDHEFSLTFDTKMGIVSPTRIKTVHLEAWAFLPSDKSTGILGLQIMDPATNTQVYSRGIRLAEKVKSHSKWEKVEADYDLPANITSEQHIRLSLWRADAIDQVLVDDVKLSIKE</sequence>
<dbReference type="KEGG" id="haei:MUN82_12840"/>
<evidence type="ECO:0000313" key="1">
    <source>
        <dbReference type="EMBL" id="UOR03833.1"/>
    </source>
</evidence>
<accession>A0A8T9SSX5</accession>
<dbReference type="AlphaFoldDB" id="A0A8T9SSX5"/>
<keyword evidence="2" id="KW-1185">Reference proteome</keyword>
<protein>
    <recommendedName>
        <fullName evidence="3">CBM-cenC domain-containing protein</fullName>
    </recommendedName>
</protein>
<dbReference type="EMBL" id="CP095053">
    <property type="protein sequence ID" value="UOR03833.1"/>
    <property type="molecule type" value="Genomic_DNA"/>
</dbReference>
<organism evidence="1 2">
    <name type="scientific">Hymenobacter aerilatus</name>
    <dbReference type="NCBI Taxonomy" id="2932251"/>
    <lineage>
        <taxon>Bacteria</taxon>
        <taxon>Pseudomonadati</taxon>
        <taxon>Bacteroidota</taxon>
        <taxon>Cytophagia</taxon>
        <taxon>Cytophagales</taxon>
        <taxon>Hymenobacteraceae</taxon>
        <taxon>Hymenobacter</taxon>
    </lineage>
</organism>
<dbReference type="RefSeq" id="WP_245091006.1">
    <property type="nucleotide sequence ID" value="NZ_CP095053.1"/>
</dbReference>
<evidence type="ECO:0000313" key="2">
    <source>
        <dbReference type="Proteomes" id="UP000829925"/>
    </source>
</evidence>
<name>A0A8T9SSX5_9BACT</name>
<dbReference type="Gene3D" id="2.60.120.260">
    <property type="entry name" value="Galactose-binding domain-like"/>
    <property type="match status" value="1"/>
</dbReference>